<proteinExistence type="predicted"/>
<dbReference type="Pfam" id="PF00903">
    <property type="entry name" value="Glyoxalase"/>
    <property type="match status" value="1"/>
</dbReference>
<protein>
    <submittedName>
        <fullName evidence="2">Biphenyl-2,3-diol 1,2-dioxygenase</fullName>
    </submittedName>
</protein>
<evidence type="ECO:0000313" key="3">
    <source>
        <dbReference type="Proteomes" id="UP000291822"/>
    </source>
</evidence>
<sequence>MAKTNAVLRQPESCRESRLPHGVQPLLRPRAAGRAIELAFLRWEKQQLAPTERFWRDFGFHIISSTPQRLVARGAGTAPCIAVAEQGPANRFIGPAFRMSDDTDLAAYVEDFGATLLPSEAIPGGGRGVTLRDPSGRSIWLLQGQARVEPLPLRASTAGTVNTVRHTPRINRTVRTPIEPAQVAKLGHMVLQTLDFAGMAEWYLRVLGLIPTDVQYLPDGSPNLAFCRLDLGAEPADHHTLVLVGGLEEKYEHSAYEVIDLDALGQGQQVLRAAGHSHLWGIGRHLLGSQLFDYWRDPDGFEHEHYTDGDVFTADHETEYSPLTFGGIWAWGADAPNSMKPRKDLRTLLRVLRLLRRRALTPERLKLLGSALDAPARPWL</sequence>
<name>A0A4R0YS71_9GAMM</name>
<accession>A0A4R0YS71</accession>
<evidence type="ECO:0000313" key="2">
    <source>
        <dbReference type="EMBL" id="TCI09653.1"/>
    </source>
</evidence>
<gene>
    <name evidence="2" type="ORF">EZM97_11855</name>
</gene>
<organism evidence="2 3">
    <name type="scientific">Dyella soli</name>
    <dbReference type="NCBI Taxonomy" id="522319"/>
    <lineage>
        <taxon>Bacteria</taxon>
        <taxon>Pseudomonadati</taxon>
        <taxon>Pseudomonadota</taxon>
        <taxon>Gammaproteobacteria</taxon>
        <taxon>Lysobacterales</taxon>
        <taxon>Rhodanobacteraceae</taxon>
        <taxon>Dyella</taxon>
    </lineage>
</organism>
<dbReference type="Proteomes" id="UP000291822">
    <property type="component" value="Unassembled WGS sequence"/>
</dbReference>
<dbReference type="SUPFAM" id="SSF54593">
    <property type="entry name" value="Glyoxalase/Bleomycin resistance protein/Dihydroxybiphenyl dioxygenase"/>
    <property type="match status" value="1"/>
</dbReference>
<keyword evidence="2" id="KW-0223">Dioxygenase</keyword>
<dbReference type="Gene3D" id="3.10.180.10">
    <property type="entry name" value="2,3-Dihydroxybiphenyl 1,2-Dioxygenase, domain 1"/>
    <property type="match status" value="2"/>
</dbReference>
<feature type="domain" description="VOC" evidence="1">
    <location>
        <begin position="185"/>
        <end position="308"/>
    </location>
</feature>
<comment type="caution">
    <text evidence="2">The sequence shown here is derived from an EMBL/GenBank/DDBJ whole genome shotgun (WGS) entry which is preliminary data.</text>
</comment>
<dbReference type="GO" id="GO:0051213">
    <property type="term" value="F:dioxygenase activity"/>
    <property type="evidence" value="ECO:0007669"/>
    <property type="project" value="UniProtKB-KW"/>
</dbReference>
<dbReference type="InterPro" id="IPR029068">
    <property type="entry name" value="Glyas_Bleomycin-R_OHBP_Dase"/>
</dbReference>
<dbReference type="PROSITE" id="PS51819">
    <property type="entry name" value="VOC"/>
    <property type="match status" value="1"/>
</dbReference>
<dbReference type="InterPro" id="IPR004360">
    <property type="entry name" value="Glyas_Fos-R_dOase_dom"/>
</dbReference>
<keyword evidence="3" id="KW-1185">Reference proteome</keyword>
<reference evidence="2 3" key="1">
    <citation type="submission" date="2019-02" db="EMBL/GenBank/DDBJ databases">
        <title>Dyella amyloliquefaciens sp. nov., isolated from forest soil.</title>
        <authorList>
            <person name="Gao Z.-H."/>
            <person name="Qiu L.-H."/>
        </authorList>
    </citation>
    <scope>NUCLEOTIDE SEQUENCE [LARGE SCALE GENOMIC DNA]</scope>
    <source>
        <strain evidence="2 3">KACC 12747</strain>
    </source>
</reference>
<dbReference type="RefSeq" id="WP_131406898.1">
    <property type="nucleotide sequence ID" value="NZ_SJTG01000002.1"/>
</dbReference>
<keyword evidence="2" id="KW-0560">Oxidoreductase</keyword>
<evidence type="ECO:0000259" key="1">
    <source>
        <dbReference type="PROSITE" id="PS51819"/>
    </source>
</evidence>
<dbReference type="AlphaFoldDB" id="A0A4R0YS71"/>
<dbReference type="EMBL" id="SJTG01000002">
    <property type="protein sequence ID" value="TCI09653.1"/>
    <property type="molecule type" value="Genomic_DNA"/>
</dbReference>
<dbReference type="InterPro" id="IPR037523">
    <property type="entry name" value="VOC_core"/>
</dbReference>